<dbReference type="EMBL" id="KN838812">
    <property type="protein sequence ID" value="KIJ94039.1"/>
    <property type="molecule type" value="Genomic_DNA"/>
</dbReference>
<evidence type="ECO:0000313" key="1">
    <source>
        <dbReference type="EMBL" id="KIJ94039.1"/>
    </source>
</evidence>
<dbReference type="OrthoDB" id="2995174at2759"/>
<gene>
    <name evidence="1" type="ORF">K443DRAFT_371199</name>
</gene>
<reference evidence="2" key="2">
    <citation type="submission" date="2015-01" db="EMBL/GenBank/DDBJ databases">
        <title>Evolutionary Origins and Diversification of the Mycorrhizal Mutualists.</title>
        <authorList>
            <consortium name="DOE Joint Genome Institute"/>
            <consortium name="Mycorrhizal Genomics Consortium"/>
            <person name="Kohler A."/>
            <person name="Kuo A."/>
            <person name="Nagy L.G."/>
            <person name="Floudas D."/>
            <person name="Copeland A."/>
            <person name="Barry K.W."/>
            <person name="Cichocki N."/>
            <person name="Veneault-Fourrey C."/>
            <person name="LaButti K."/>
            <person name="Lindquist E.A."/>
            <person name="Lipzen A."/>
            <person name="Lundell T."/>
            <person name="Morin E."/>
            <person name="Murat C."/>
            <person name="Riley R."/>
            <person name="Ohm R."/>
            <person name="Sun H."/>
            <person name="Tunlid A."/>
            <person name="Henrissat B."/>
            <person name="Grigoriev I.V."/>
            <person name="Hibbett D.S."/>
            <person name="Martin F."/>
        </authorList>
    </citation>
    <scope>NUCLEOTIDE SEQUENCE [LARGE SCALE GENOMIC DNA]</scope>
    <source>
        <strain evidence="2">LaAM-08-1</strain>
    </source>
</reference>
<protein>
    <submittedName>
        <fullName evidence="1">Uncharacterized protein</fullName>
    </submittedName>
</protein>
<organism evidence="1 2">
    <name type="scientific">Laccaria amethystina LaAM-08-1</name>
    <dbReference type="NCBI Taxonomy" id="1095629"/>
    <lineage>
        <taxon>Eukaryota</taxon>
        <taxon>Fungi</taxon>
        <taxon>Dikarya</taxon>
        <taxon>Basidiomycota</taxon>
        <taxon>Agaricomycotina</taxon>
        <taxon>Agaricomycetes</taxon>
        <taxon>Agaricomycetidae</taxon>
        <taxon>Agaricales</taxon>
        <taxon>Agaricineae</taxon>
        <taxon>Hydnangiaceae</taxon>
        <taxon>Laccaria</taxon>
    </lineage>
</organism>
<sequence length="250" mass="28453">MTPTDPPPYQEIDEAAQNRSLSSKTLEQPIGPVYMHYVVFAEDEPMESRRPIYDNDRSMGRILVKSVPPPHTVRTISRVLRRIEGFNASDASQLFVPLSNRVPEEDSTYVNLSGHSPSVGLLSVGQPLALVVHSEASLRSKERVETSSELLETCNINYVHYRLYSEEGALVSKRSFKEGDPSLGRLNILSIRPPHTVWTLRKRIAKVEDLDPSGLQILADIFSETAGRHRVKRWLVYVVLSMRLPHWREW</sequence>
<keyword evidence="2" id="KW-1185">Reference proteome</keyword>
<dbReference type="Proteomes" id="UP000054477">
    <property type="component" value="Unassembled WGS sequence"/>
</dbReference>
<dbReference type="HOGENOM" id="CLU_1111553_0_0_1"/>
<evidence type="ECO:0000313" key="2">
    <source>
        <dbReference type="Proteomes" id="UP000054477"/>
    </source>
</evidence>
<dbReference type="AlphaFoldDB" id="A0A0C9WJ42"/>
<accession>A0A0C9WJ42</accession>
<proteinExistence type="predicted"/>
<reference evidence="1 2" key="1">
    <citation type="submission" date="2014-04" db="EMBL/GenBank/DDBJ databases">
        <authorList>
            <consortium name="DOE Joint Genome Institute"/>
            <person name="Kuo A."/>
            <person name="Kohler A."/>
            <person name="Nagy L.G."/>
            <person name="Floudas D."/>
            <person name="Copeland A."/>
            <person name="Barry K.W."/>
            <person name="Cichocki N."/>
            <person name="Veneault-Fourrey C."/>
            <person name="LaButti K."/>
            <person name="Lindquist E.A."/>
            <person name="Lipzen A."/>
            <person name="Lundell T."/>
            <person name="Morin E."/>
            <person name="Murat C."/>
            <person name="Sun H."/>
            <person name="Tunlid A."/>
            <person name="Henrissat B."/>
            <person name="Grigoriev I.V."/>
            <person name="Hibbett D.S."/>
            <person name="Martin F."/>
            <person name="Nordberg H.P."/>
            <person name="Cantor M.N."/>
            <person name="Hua S.X."/>
        </authorList>
    </citation>
    <scope>NUCLEOTIDE SEQUENCE [LARGE SCALE GENOMIC DNA]</scope>
    <source>
        <strain evidence="1 2">LaAM-08-1</strain>
    </source>
</reference>
<name>A0A0C9WJ42_9AGAR</name>